<evidence type="ECO:0000313" key="2">
    <source>
        <dbReference type="Proteomes" id="UP000480178"/>
    </source>
</evidence>
<name>A0A6C0GTX6_9BACT</name>
<dbReference type="Proteomes" id="UP000480178">
    <property type="component" value="Chromosome"/>
</dbReference>
<gene>
    <name evidence="1" type="ORF">GXP67_35700</name>
</gene>
<evidence type="ECO:0008006" key="3">
    <source>
        <dbReference type="Google" id="ProtNLM"/>
    </source>
</evidence>
<accession>A0A6C0GTX6</accession>
<organism evidence="1 2">
    <name type="scientific">Rhodocytophaga rosea</name>
    <dbReference type="NCBI Taxonomy" id="2704465"/>
    <lineage>
        <taxon>Bacteria</taxon>
        <taxon>Pseudomonadati</taxon>
        <taxon>Bacteroidota</taxon>
        <taxon>Cytophagia</taxon>
        <taxon>Cytophagales</taxon>
        <taxon>Rhodocytophagaceae</taxon>
        <taxon>Rhodocytophaga</taxon>
    </lineage>
</organism>
<evidence type="ECO:0000313" key="1">
    <source>
        <dbReference type="EMBL" id="QHT71638.1"/>
    </source>
</evidence>
<reference evidence="1 2" key="1">
    <citation type="submission" date="2020-01" db="EMBL/GenBank/DDBJ databases">
        <authorList>
            <person name="Kim M.K."/>
        </authorList>
    </citation>
    <scope>NUCLEOTIDE SEQUENCE [LARGE SCALE GENOMIC DNA]</scope>
    <source>
        <strain evidence="1 2">172606-1</strain>
    </source>
</reference>
<keyword evidence="2" id="KW-1185">Reference proteome</keyword>
<dbReference type="EMBL" id="CP048222">
    <property type="protein sequence ID" value="QHT71638.1"/>
    <property type="molecule type" value="Genomic_DNA"/>
</dbReference>
<dbReference type="KEGG" id="rhoz:GXP67_35700"/>
<dbReference type="RefSeq" id="WP_162447573.1">
    <property type="nucleotide sequence ID" value="NZ_CP048222.1"/>
</dbReference>
<sequence length="135" mass="15589">MRKLYTPLGIIVFLWLTGCSIPEIKQPKFTIEVPLLIEQIKEMNQFENVQIQSTVSAHNDQTSYYIVVHIKNGQHLPEDDKELSNLGLQIAEKVKNKVENAEEFDAFSIVFHSDYNVGFVRAGNSRQYNFRNTDI</sequence>
<dbReference type="AlphaFoldDB" id="A0A6C0GTX6"/>
<protein>
    <recommendedName>
        <fullName evidence="3">Lipoprotein</fullName>
    </recommendedName>
</protein>
<dbReference type="PROSITE" id="PS51257">
    <property type="entry name" value="PROKAR_LIPOPROTEIN"/>
    <property type="match status" value="1"/>
</dbReference>
<proteinExistence type="predicted"/>